<keyword evidence="1" id="KW-0812">Transmembrane</keyword>
<gene>
    <name evidence="3" type="ORF">H5U98_29270</name>
    <name evidence="2" type="ORF">MBOE_07970</name>
</gene>
<evidence type="ECO:0000313" key="4">
    <source>
        <dbReference type="Proteomes" id="UP000466683"/>
    </source>
</evidence>
<sequence>MPTYDEFDLLFHAAQRQGAFASATFGAVAAFGLQAQWTPMVASLLIGLVFLAASMRADDKVRVWVHGACATHPDQP</sequence>
<dbReference type="RefSeq" id="WP_077740584.1">
    <property type="nucleotide sequence ID" value="NZ_AP022579.1"/>
</dbReference>
<dbReference type="EMBL" id="CP060016">
    <property type="protein sequence ID" value="UNB99506.1"/>
    <property type="molecule type" value="Genomic_DNA"/>
</dbReference>
<dbReference type="EMBL" id="AP022579">
    <property type="protein sequence ID" value="BBX89148.1"/>
    <property type="molecule type" value="Genomic_DNA"/>
</dbReference>
<proteinExistence type="predicted"/>
<reference evidence="3 5" key="3">
    <citation type="journal article" date="2022" name="BMC Genomics">
        <title>Comparative genome analysis of mycobacteria focusing on tRNA and non-coding RNA.</title>
        <authorList>
            <person name="Behra P.R.K."/>
            <person name="Pettersson B.M.F."/>
            <person name="Ramesh M."/>
            <person name="Das S."/>
            <person name="Dasgupta S."/>
            <person name="Kirsebom L.A."/>
        </authorList>
    </citation>
    <scope>NUCLEOTIDE SEQUENCE [LARGE SCALE GENOMIC DNA]</scope>
    <source>
        <strain evidence="3 5">DSM 44677</strain>
    </source>
</reference>
<dbReference type="AlphaFoldDB" id="A0AAX2ZWH4"/>
<name>A0AAX2ZWH4_9MYCO</name>
<protein>
    <submittedName>
        <fullName evidence="3">Uncharacterized protein</fullName>
    </submittedName>
</protein>
<dbReference type="Proteomes" id="UP000466683">
    <property type="component" value="Chromosome"/>
</dbReference>
<accession>A0AAX2ZWH4</accession>
<organism evidence="3 5">
    <name type="scientific">Mycolicibacterium boenickei</name>
    <dbReference type="NCBI Taxonomy" id="146017"/>
    <lineage>
        <taxon>Bacteria</taxon>
        <taxon>Bacillati</taxon>
        <taxon>Actinomycetota</taxon>
        <taxon>Actinomycetes</taxon>
        <taxon>Mycobacteriales</taxon>
        <taxon>Mycobacteriaceae</taxon>
        <taxon>Mycolicibacterium</taxon>
    </lineage>
</organism>
<evidence type="ECO:0000256" key="1">
    <source>
        <dbReference type="SAM" id="Phobius"/>
    </source>
</evidence>
<keyword evidence="1" id="KW-1133">Transmembrane helix</keyword>
<evidence type="ECO:0000313" key="5">
    <source>
        <dbReference type="Proteomes" id="UP001162885"/>
    </source>
</evidence>
<keyword evidence="4" id="KW-1185">Reference proteome</keyword>
<evidence type="ECO:0000313" key="2">
    <source>
        <dbReference type="EMBL" id="BBX89148.1"/>
    </source>
</evidence>
<dbReference type="Proteomes" id="UP001162885">
    <property type="component" value="Chromosome"/>
</dbReference>
<evidence type="ECO:0000313" key="3">
    <source>
        <dbReference type="EMBL" id="UNB99506.1"/>
    </source>
</evidence>
<reference evidence="2 4" key="1">
    <citation type="journal article" date="2019" name="Emerg. Microbes Infect.">
        <title>Comprehensive subspecies identification of 175 nontuberculous mycobacteria species based on 7547 genomic profiles.</title>
        <authorList>
            <person name="Matsumoto Y."/>
            <person name="Kinjo T."/>
            <person name="Motooka D."/>
            <person name="Nabeya D."/>
            <person name="Jung N."/>
            <person name="Uechi K."/>
            <person name="Horii T."/>
            <person name="Iida T."/>
            <person name="Fujita J."/>
            <person name="Nakamura S."/>
        </authorList>
    </citation>
    <scope>NUCLEOTIDE SEQUENCE [LARGE SCALE GENOMIC DNA]</scope>
    <source>
        <strain evidence="2 4">JCM 15653</strain>
    </source>
</reference>
<keyword evidence="1" id="KW-0472">Membrane</keyword>
<feature type="transmembrane region" description="Helical" evidence="1">
    <location>
        <begin position="35"/>
        <end position="53"/>
    </location>
</feature>
<reference evidence="2" key="2">
    <citation type="submission" date="2020-02" db="EMBL/GenBank/DDBJ databases">
        <authorList>
            <person name="Matsumoto Y."/>
            <person name="Motooka D."/>
            <person name="Nakamura S."/>
        </authorList>
    </citation>
    <scope>NUCLEOTIDE SEQUENCE</scope>
    <source>
        <strain evidence="2">JCM 15653</strain>
    </source>
</reference>